<reference evidence="1 2" key="1">
    <citation type="journal article" date="2019" name="Front. Microbiol.">
        <title>In silico and Genetic Analyses of Cyclic Lipopeptide Synthetic Gene Clusters in Pseudomonas sp. 11K1.</title>
        <authorList>
            <person name="Zhao H."/>
            <person name="Liu Y.P."/>
            <person name="Zhang L.Q."/>
        </authorList>
    </citation>
    <scope>NUCLEOTIDE SEQUENCE [LARGE SCALE GENOMIC DNA]</scope>
    <source>
        <strain evidence="1 2">11K1</strain>
    </source>
</reference>
<dbReference type="KEGG" id="pvk:EPZ47_16545"/>
<organism evidence="1 2">
    <name type="scientific">Pseudomonas viciae</name>
    <dbReference type="NCBI Taxonomy" id="2505979"/>
    <lineage>
        <taxon>Bacteria</taxon>
        <taxon>Pseudomonadati</taxon>
        <taxon>Pseudomonadota</taxon>
        <taxon>Gammaproteobacteria</taxon>
        <taxon>Pseudomonadales</taxon>
        <taxon>Pseudomonadaceae</taxon>
        <taxon>Pseudomonas</taxon>
    </lineage>
</organism>
<evidence type="ECO:0000313" key="2">
    <source>
        <dbReference type="Proteomes" id="UP000296468"/>
    </source>
</evidence>
<name>A0A4P7PIS5_9PSED</name>
<accession>A0A4P7PIS5</accession>
<sequence length="59" mass="5926">MISVGAGLLAKAVGQSTSMQTDAPLSRASPLPQGLCLTLALGCAWPPAIPTCLCVSPFL</sequence>
<dbReference type="Proteomes" id="UP000296468">
    <property type="component" value="Chromosome"/>
</dbReference>
<evidence type="ECO:0000313" key="1">
    <source>
        <dbReference type="EMBL" id="QBZ90252.1"/>
    </source>
</evidence>
<dbReference type="EMBL" id="CP035088">
    <property type="protein sequence ID" value="QBZ90252.1"/>
    <property type="molecule type" value="Genomic_DNA"/>
</dbReference>
<dbReference type="AlphaFoldDB" id="A0A4P7PIS5"/>
<gene>
    <name evidence="1" type="ORF">EPZ47_16545</name>
</gene>
<protein>
    <submittedName>
        <fullName evidence="1">Uncharacterized protein</fullName>
    </submittedName>
</protein>
<proteinExistence type="predicted"/>